<dbReference type="Proteomes" id="UP000431913">
    <property type="component" value="Unassembled WGS sequence"/>
</dbReference>
<comment type="caution">
    <text evidence="3">The sequence shown here is derived from an EMBL/GenBank/DDBJ whole genome shotgun (WGS) entry which is preliminary data.</text>
</comment>
<dbReference type="AlphaFoldDB" id="A0A6I2U862"/>
<dbReference type="GO" id="GO:0003677">
    <property type="term" value="F:DNA binding"/>
    <property type="evidence" value="ECO:0007669"/>
    <property type="project" value="InterPro"/>
</dbReference>
<feature type="domain" description="Tyr recombinase" evidence="2">
    <location>
        <begin position="6"/>
        <end position="102"/>
    </location>
</feature>
<dbReference type="GO" id="GO:0006310">
    <property type="term" value="P:DNA recombination"/>
    <property type="evidence" value="ECO:0007669"/>
    <property type="project" value="UniProtKB-KW"/>
</dbReference>
<gene>
    <name evidence="3" type="ORF">FYJ76_10355</name>
</gene>
<keyword evidence="1" id="KW-0233">DNA recombination</keyword>
<organism evidence="3 4">
    <name type="scientific">Ruthenibacterium lactatiformans</name>
    <dbReference type="NCBI Taxonomy" id="1550024"/>
    <lineage>
        <taxon>Bacteria</taxon>
        <taxon>Bacillati</taxon>
        <taxon>Bacillota</taxon>
        <taxon>Clostridia</taxon>
        <taxon>Eubacteriales</taxon>
        <taxon>Oscillospiraceae</taxon>
        <taxon>Ruthenibacterium</taxon>
    </lineage>
</organism>
<protein>
    <submittedName>
        <fullName evidence="3">Tyrosine-type recombinase/integrase</fullName>
    </submittedName>
</protein>
<sequence>MRQAEAKYRAQRCMPFGFCKESAWEKEQRGEGGLEEEDYLFRQPGGDSRVPGTFTFRFKKILQEGDLPDNLNVHSLRHTNASMLIAQGVDVSLLGHAQPSATLDI</sequence>
<evidence type="ECO:0000313" key="4">
    <source>
        <dbReference type="Proteomes" id="UP000431913"/>
    </source>
</evidence>
<reference evidence="3 4" key="1">
    <citation type="submission" date="2019-08" db="EMBL/GenBank/DDBJ databases">
        <title>In-depth cultivation of the pig gut microbiome towards novel bacterial diversity and tailored functional studies.</title>
        <authorList>
            <person name="Wylensek D."/>
            <person name="Hitch T.C.A."/>
            <person name="Clavel T."/>
        </authorList>
    </citation>
    <scope>NUCLEOTIDE SEQUENCE [LARGE SCALE GENOMIC DNA]</scope>
    <source>
        <strain evidence="3 4">WCA3-601-WT-6J</strain>
    </source>
</reference>
<dbReference type="SUPFAM" id="SSF56349">
    <property type="entry name" value="DNA breaking-rejoining enzymes"/>
    <property type="match status" value="1"/>
</dbReference>
<dbReference type="InterPro" id="IPR011010">
    <property type="entry name" value="DNA_brk_join_enz"/>
</dbReference>
<accession>A0A6I2U862</accession>
<dbReference type="EMBL" id="VUNJ01000010">
    <property type="protein sequence ID" value="MST92334.1"/>
    <property type="molecule type" value="Genomic_DNA"/>
</dbReference>
<dbReference type="Gene3D" id="1.10.443.10">
    <property type="entry name" value="Intergrase catalytic core"/>
    <property type="match status" value="1"/>
</dbReference>
<dbReference type="InterPro" id="IPR002104">
    <property type="entry name" value="Integrase_catalytic"/>
</dbReference>
<dbReference type="InterPro" id="IPR013762">
    <property type="entry name" value="Integrase-like_cat_sf"/>
</dbReference>
<name>A0A6I2U862_9FIRM</name>
<proteinExistence type="predicted"/>
<evidence type="ECO:0000259" key="2">
    <source>
        <dbReference type="Pfam" id="PF00589"/>
    </source>
</evidence>
<dbReference type="Pfam" id="PF00589">
    <property type="entry name" value="Phage_integrase"/>
    <property type="match status" value="1"/>
</dbReference>
<evidence type="ECO:0000313" key="3">
    <source>
        <dbReference type="EMBL" id="MST92334.1"/>
    </source>
</evidence>
<evidence type="ECO:0000256" key="1">
    <source>
        <dbReference type="ARBA" id="ARBA00023172"/>
    </source>
</evidence>
<dbReference type="GO" id="GO:0015074">
    <property type="term" value="P:DNA integration"/>
    <property type="evidence" value="ECO:0007669"/>
    <property type="project" value="InterPro"/>
</dbReference>